<dbReference type="GO" id="GO:0005744">
    <property type="term" value="C:TIM23 mitochondrial import inner membrane translocase complex"/>
    <property type="evidence" value="ECO:0007669"/>
    <property type="project" value="UniProtKB-UniRule"/>
</dbReference>
<dbReference type="InterPro" id="IPR036412">
    <property type="entry name" value="HAD-like_sf"/>
</dbReference>
<keyword evidence="4" id="KW-1185">Reference proteome</keyword>
<protein>
    <recommendedName>
        <fullName evidence="1">Mitochondrial import inner membrane translocase subunit TIM50</fullName>
    </recommendedName>
</protein>
<evidence type="ECO:0000259" key="2">
    <source>
        <dbReference type="PROSITE" id="PS50969"/>
    </source>
</evidence>
<comment type="function">
    <text evidence="1">Essential component of the TIM23 complex, a complex that mediates the translocation of transit peptide-containing proteins across the mitochondrial inner membrane.</text>
</comment>
<comment type="subunit">
    <text evidence="1">Component of the TIM23 complex.</text>
</comment>
<comment type="subcellular location">
    <subcellularLocation>
        <location evidence="1">Mitochondrion inner membrane</location>
        <topology evidence="1">Single-pass membrane protein</topology>
    </subcellularLocation>
</comment>
<evidence type="ECO:0000313" key="4">
    <source>
        <dbReference type="Proteomes" id="UP000187209"/>
    </source>
</evidence>
<reference evidence="3 4" key="1">
    <citation type="submission" date="2016-11" db="EMBL/GenBank/DDBJ databases">
        <title>The macronuclear genome of Stentor coeruleus: a giant cell with tiny introns.</title>
        <authorList>
            <person name="Slabodnick M."/>
            <person name="Ruby J.G."/>
            <person name="Reiff S.B."/>
            <person name="Swart E.C."/>
            <person name="Gosai S."/>
            <person name="Prabakaran S."/>
            <person name="Witkowska E."/>
            <person name="Larue G.E."/>
            <person name="Fisher S."/>
            <person name="Freeman R.M."/>
            <person name="Gunawardena J."/>
            <person name="Chu W."/>
            <person name="Stover N.A."/>
            <person name="Gregory B.D."/>
            <person name="Nowacki M."/>
            <person name="Derisi J."/>
            <person name="Roy S.W."/>
            <person name="Marshall W.F."/>
            <person name="Sood P."/>
        </authorList>
    </citation>
    <scope>NUCLEOTIDE SEQUENCE [LARGE SCALE GENOMIC DNA]</scope>
    <source>
        <strain evidence="3">WM001</strain>
    </source>
</reference>
<dbReference type="GO" id="GO:0015031">
    <property type="term" value="P:protein transport"/>
    <property type="evidence" value="ECO:0007669"/>
    <property type="project" value="UniProtKB-KW"/>
</dbReference>
<accession>A0A1R2BKD5</accession>
<dbReference type="SMART" id="SM00577">
    <property type="entry name" value="CPDc"/>
    <property type="match status" value="1"/>
</dbReference>
<dbReference type="AlphaFoldDB" id="A0A1R2BKD5"/>
<feature type="domain" description="FCP1 homology" evidence="2">
    <location>
        <begin position="200"/>
        <end position="338"/>
    </location>
</feature>
<keyword evidence="1" id="KW-0496">Mitochondrion</keyword>
<dbReference type="PANTHER" id="PTHR12210">
    <property type="entry name" value="DULLARD PROTEIN PHOSPHATASE"/>
    <property type="match status" value="1"/>
</dbReference>
<gene>
    <name evidence="3" type="ORF">SteCoe_23255</name>
</gene>
<dbReference type="Gene3D" id="3.40.50.1000">
    <property type="entry name" value="HAD superfamily/HAD-like"/>
    <property type="match status" value="1"/>
</dbReference>
<dbReference type="OrthoDB" id="445750at2759"/>
<sequence>MVSRNAGLAQSSRSFKISKNNSEFLDSLALMQNTLESIDADSLLKYIEHVSFINTIKPMSKDLEACYVITISSLIVYDYNKPYAFDSELLNSILKSAISLSEALSVVYSKKESKMSISPKVRNLSFTLLNSVRDLISSSKSSYKPTIDLKIKLLSKILSLAAITPFKLLMVSLINLIKSRVTSNVYPCFTNASSPFLPEYDRKQYTLVLDLDETLAHTKENKLLVRPGAFEFIEQMSLHYELVLFTASTPVYADIIMAKIDPNNHIKLRLYRGHTTCTDCVPIKNLETLGRDLSKTIIVDNLKESFKLQENNGICISTWTGDDSDLELSKVAMFLQKIPYMGITHVSEVLH</sequence>
<proteinExistence type="inferred from homology"/>
<dbReference type="Pfam" id="PF03031">
    <property type="entry name" value="NIF"/>
    <property type="match status" value="1"/>
</dbReference>
<dbReference type="SUPFAM" id="SSF56784">
    <property type="entry name" value="HAD-like"/>
    <property type="match status" value="1"/>
</dbReference>
<comment type="similarity">
    <text evidence="1">Belongs to the TIM50 family.</text>
</comment>
<keyword evidence="1" id="KW-0653">Protein transport</keyword>
<keyword evidence="1" id="KW-0813">Transport</keyword>
<organism evidence="3 4">
    <name type="scientific">Stentor coeruleus</name>
    <dbReference type="NCBI Taxonomy" id="5963"/>
    <lineage>
        <taxon>Eukaryota</taxon>
        <taxon>Sar</taxon>
        <taxon>Alveolata</taxon>
        <taxon>Ciliophora</taxon>
        <taxon>Postciliodesmatophora</taxon>
        <taxon>Heterotrichea</taxon>
        <taxon>Heterotrichida</taxon>
        <taxon>Stentoridae</taxon>
        <taxon>Stentor</taxon>
    </lineage>
</organism>
<keyword evidence="1" id="KW-0809">Transit peptide</keyword>
<dbReference type="InterPro" id="IPR004274">
    <property type="entry name" value="FCP1_dom"/>
</dbReference>
<evidence type="ECO:0000313" key="3">
    <source>
        <dbReference type="EMBL" id="OMJ77218.1"/>
    </source>
</evidence>
<dbReference type="CDD" id="cd07521">
    <property type="entry name" value="HAD_FCP1-like"/>
    <property type="match status" value="1"/>
</dbReference>
<dbReference type="EMBL" id="MPUH01000587">
    <property type="protein sequence ID" value="OMJ77218.1"/>
    <property type="molecule type" value="Genomic_DNA"/>
</dbReference>
<dbReference type="PROSITE" id="PS50969">
    <property type="entry name" value="FCP1"/>
    <property type="match status" value="1"/>
</dbReference>
<dbReference type="InterPro" id="IPR050365">
    <property type="entry name" value="TIM50"/>
</dbReference>
<keyword evidence="1" id="KW-0811">Translocation</keyword>
<dbReference type="FunFam" id="3.40.50.1000:FF:000184">
    <property type="entry name" value="Uncharacterized protein"/>
    <property type="match status" value="1"/>
</dbReference>
<comment type="caution">
    <text evidence="3">The sequence shown here is derived from an EMBL/GenBank/DDBJ whole genome shotgun (WGS) entry which is preliminary data.</text>
</comment>
<dbReference type="InterPro" id="IPR023214">
    <property type="entry name" value="HAD_sf"/>
</dbReference>
<dbReference type="Proteomes" id="UP000187209">
    <property type="component" value="Unassembled WGS sequence"/>
</dbReference>
<evidence type="ECO:0000256" key="1">
    <source>
        <dbReference type="RuleBase" id="RU365079"/>
    </source>
</evidence>
<name>A0A1R2BKD5_9CILI</name>